<evidence type="ECO:0000313" key="2">
    <source>
        <dbReference type="Proteomes" id="UP000275267"/>
    </source>
</evidence>
<evidence type="ECO:0000313" key="1">
    <source>
        <dbReference type="EMBL" id="RLM58847.1"/>
    </source>
</evidence>
<dbReference type="OrthoDB" id="674105at2759"/>
<keyword evidence="2" id="KW-1185">Reference proteome</keyword>
<dbReference type="EMBL" id="PQIB02000017">
    <property type="protein sequence ID" value="RLM58847.1"/>
    <property type="molecule type" value="Genomic_DNA"/>
</dbReference>
<gene>
    <name evidence="1" type="ORF">C2845_PM18G02490</name>
</gene>
<organism evidence="1 2">
    <name type="scientific">Panicum miliaceum</name>
    <name type="common">Proso millet</name>
    <name type="synonym">Broomcorn millet</name>
    <dbReference type="NCBI Taxonomy" id="4540"/>
    <lineage>
        <taxon>Eukaryota</taxon>
        <taxon>Viridiplantae</taxon>
        <taxon>Streptophyta</taxon>
        <taxon>Embryophyta</taxon>
        <taxon>Tracheophyta</taxon>
        <taxon>Spermatophyta</taxon>
        <taxon>Magnoliopsida</taxon>
        <taxon>Liliopsida</taxon>
        <taxon>Poales</taxon>
        <taxon>Poaceae</taxon>
        <taxon>PACMAD clade</taxon>
        <taxon>Panicoideae</taxon>
        <taxon>Panicodae</taxon>
        <taxon>Paniceae</taxon>
        <taxon>Panicinae</taxon>
        <taxon>Panicum</taxon>
        <taxon>Panicum sect. Panicum</taxon>
    </lineage>
</organism>
<comment type="caution">
    <text evidence="1">The sequence shown here is derived from an EMBL/GenBank/DDBJ whole genome shotgun (WGS) entry which is preliminary data.</text>
</comment>
<dbReference type="InterPro" id="IPR038765">
    <property type="entry name" value="Papain-like_cys_pep_sf"/>
</dbReference>
<dbReference type="Proteomes" id="UP000275267">
    <property type="component" value="Unassembled WGS sequence"/>
</dbReference>
<accession>A0A3L6PJ67</accession>
<sequence>MWFIHDIPTMLKIDGKLLQGIFGGHFDISMTTMNALIRMYHQMDDEMYARWSERRWMHFLPADFALAAFSGEGGVATDGVKEMFLNYNITYNVGECRLVMAPILLHWHWCLYVWDFERKEANKVQKCNLLCQLLTMFGNIGQPPPSIKAAMEGPY</sequence>
<reference evidence="2" key="1">
    <citation type="journal article" date="2019" name="Nat. Commun.">
        <title>The genome of broomcorn millet.</title>
        <authorList>
            <person name="Zou C."/>
            <person name="Miki D."/>
            <person name="Li D."/>
            <person name="Tang Q."/>
            <person name="Xiao L."/>
            <person name="Rajput S."/>
            <person name="Deng P."/>
            <person name="Jia W."/>
            <person name="Huang R."/>
            <person name="Zhang M."/>
            <person name="Sun Y."/>
            <person name="Hu J."/>
            <person name="Fu X."/>
            <person name="Schnable P.S."/>
            <person name="Li F."/>
            <person name="Zhang H."/>
            <person name="Feng B."/>
            <person name="Zhu X."/>
            <person name="Liu R."/>
            <person name="Schnable J.C."/>
            <person name="Zhu J.-K."/>
            <person name="Zhang H."/>
        </authorList>
    </citation>
    <scope>NUCLEOTIDE SEQUENCE [LARGE SCALE GENOMIC DNA]</scope>
</reference>
<evidence type="ECO:0008006" key="3">
    <source>
        <dbReference type="Google" id="ProtNLM"/>
    </source>
</evidence>
<name>A0A3L6PJ67_PANMI</name>
<protein>
    <recommendedName>
        <fullName evidence="3">Ubiquitin-like protease family profile domain-containing protein</fullName>
    </recommendedName>
</protein>
<proteinExistence type="predicted"/>
<dbReference type="AlphaFoldDB" id="A0A3L6PJ67"/>
<dbReference type="SUPFAM" id="SSF54001">
    <property type="entry name" value="Cysteine proteinases"/>
    <property type="match status" value="1"/>
</dbReference>